<sequence length="167" mass="18923">MRINDQPPQYAPTSDTDNAEPETSNKTKYQHLLLGQVQPGKMNNNGQIYQGAAMSMSRDAVRMQPRIDYKTFKALLRKRLSVHFGDGFVDGKDIYRMWIQVRFDAGAALLIVDDETWGAGRQLMEQGADLQVVFAEVPAGYCEPKETELKEIEPKKTEPKKTRCAIQ</sequence>
<reference evidence="2 3" key="1">
    <citation type="submission" date="2021-11" db="EMBL/GenBank/DDBJ databases">
        <title>Black yeast isolated from Biological Soil Crust.</title>
        <authorList>
            <person name="Kurbessoian T."/>
        </authorList>
    </citation>
    <scope>NUCLEOTIDE SEQUENCE [LARGE SCALE GENOMIC DNA]</scope>
    <source>
        <strain evidence="2 3">CCFEE 5522</strain>
    </source>
</reference>
<organism evidence="2 3">
    <name type="scientific">Oleoguttula mirabilis</name>
    <dbReference type="NCBI Taxonomy" id="1507867"/>
    <lineage>
        <taxon>Eukaryota</taxon>
        <taxon>Fungi</taxon>
        <taxon>Dikarya</taxon>
        <taxon>Ascomycota</taxon>
        <taxon>Pezizomycotina</taxon>
        <taxon>Dothideomycetes</taxon>
        <taxon>Dothideomycetidae</taxon>
        <taxon>Mycosphaerellales</taxon>
        <taxon>Teratosphaeriaceae</taxon>
        <taxon>Oleoguttula</taxon>
    </lineage>
</organism>
<evidence type="ECO:0000313" key="3">
    <source>
        <dbReference type="Proteomes" id="UP001324427"/>
    </source>
</evidence>
<dbReference type="AlphaFoldDB" id="A0AAV9JZ21"/>
<gene>
    <name evidence="2" type="ORF">LTR36_000199</name>
</gene>
<proteinExistence type="predicted"/>
<dbReference type="EMBL" id="JAVFHQ010000001">
    <property type="protein sequence ID" value="KAK4550620.1"/>
    <property type="molecule type" value="Genomic_DNA"/>
</dbReference>
<feature type="region of interest" description="Disordered" evidence="1">
    <location>
        <begin position="1"/>
        <end position="25"/>
    </location>
</feature>
<evidence type="ECO:0000256" key="1">
    <source>
        <dbReference type="SAM" id="MobiDB-lite"/>
    </source>
</evidence>
<feature type="compositionally biased region" description="Polar residues" evidence="1">
    <location>
        <begin position="11"/>
        <end position="25"/>
    </location>
</feature>
<protein>
    <submittedName>
        <fullName evidence="2">Uncharacterized protein</fullName>
    </submittedName>
</protein>
<evidence type="ECO:0000313" key="2">
    <source>
        <dbReference type="EMBL" id="KAK4550620.1"/>
    </source>
</evidence>
<accession>A0AAV9JZ21</accession>
<name>A0AAV9JZ21_9PEZI</name>
<keyword evidence="3" id="KW-1185">Reference proteome</keyword>
<comment type="caution">
    <text evidence="2">The sequence shown here is derived from an EMBL/GenBank/DDBJ whole genome shotgun (WGS) entry which is preliminary data.</text>
</comment>
<dbReference type="Proteomes" id="UP001324427">
    <property type="component" value="Unassembled WGS sequence"/>
</dbReference>